<evidence type="ECO:0000313" key="2">
    <source>
        <dbReference type="Proteomes" id="UP001153331"/>
    </source>
</evidence>
<gene>
    <name evidence="1" type="ORF">OPT61_g4144</name>
</gene>
<organism evidence="1 2">
    <name type="scientific">Boeremia exigua</name>
    <dbReference type="NCBI Taxonomy" id="749465"/>
    <lineage>
        <taxon>Eukaryota</taxon>
        <taxon>Fungi</taxon>
        <taxon>Dikarya</taxon>
        <taxon>Ascomycota</taxon>
        <taxon>Pezizomycotina</taxon>
        <taxon>Dothideomycetes</taxon>
        <taxon>Pleosporomycetidae</taxon>
        <taxon>Pleosporales</taxon>
        <taxon>Pleosporineae</taxon>
        <taxon>Didymellaceae</taxon>
        <taxon>Boeremia</taxon>
    </lineage>
</organism>
<keyword evidence="2" id="KW-1185">Reference proteome</keyword>
<dbReference type="EMBL" id="JAPHNI010000229">
    <property type="protein sequence ID" value="KAJ8113824.1"/>
    <property type="molecule type" value="Genomic_DNA"/>
</dbReference>
<name>A0ACC2IF50_9PLEO</name>
<proteinExistence type="predicted"/>
<dbReference type="Proteomes" id="UP001153331">
    <property type="component" value="Unassembled WGS sequence"/>
</dbReference>
<reference evidence="1" key="1">
    <citation type="submission" date="2022-11" db="EMBL/GenBank/DDBJ databases">
        <title>Genome Sequence of Boeremia exigua.</title>
        <authorList>
            <person name="Buettner E."/>
        </authorList>
    </citation>
    <scope>NUCLEOTIDE SEQUENCE</scope>
    <source>
        <strain evidence="1">CU02</strain>
    </source>
</reference>
<accession>A0ACC2IF50</accession>
<comment type="caution">
    <text evidence="1">The sequence shown here is derived from an EMBL/GenBank/DDBJ whole genome shotgun (WGS) entry which is preliminary data.</text>
</comment>
<evidence type="ECO:0000313" key="1">
    <source>
        <dbReference type="EMBL" id="KAJ8113824.1"/>
    </source>
</evidence>
<protein>
    <submittedName>
        <fullName evidence="1">Uncharacterized protein</fullName>
    </submittedName>
</protein>
<sequence length="335" mass="37041">MRQLVRRAKKTLEESNRHIGAVVVKLSVRRGAAATGEVICALVLIQSERSRKLSDSKHDSSDVNNRAAMLLPRILAPVRASVQIPSTFILPASRVIDALRTANGASAHVPTLSFVRHSAHQAQGRANGAKDGAGKRLGAKKSGGEYVVPGNIIFRQRGTHWFPGENCKFGRDHCVFATESGYVRYYKDPLKHPKRQYIGVALEKDHQLPYPRNAPRARRLNFVAVPVTQTEAEAQVVVNDLQVGEGTGSDSSIMDTPRPVKAVAKAKKGYAFREANWQIGRAAEKANVQVKKFVPGDRWAAWRKSKARIQANVERKKLRNAGKKTAKPKKRQQRA</sequence>